<dbReference type="GO" id="GO:0000257">
    <property type="term" value="F:nitrilase activity"/>
    <property type="evidence" value="ECO:0007669"/>
    <property type="project" value="UniProtKB-ARBA"/>
</dbReference>
<dbReference type="InterPro" id="IPR003010">
    <property type="entry name" value="C-N_Hydrolase"/>
</dbReference>
<dbReference type="EMBL" id="KJ605395">
    <property type="protein sequence ID" value="AIU93498.1"/>
    <property type="molecule type" value="Genomic_DNA"/>
</dbReference>
<geneLocation type="plasmid" evidence="6">
    <name>pNSL1</name>
</geneLocation>
<keyword evidence="6" id="KW-0614">Plasmid</keyword>
<feature type="compositionally biased region" description="Polar residues" evidence="4">
    <location>
        <begin position="409"/>
        <end position="434"/>
    </location>
</feature>
<dbReference type="PROSITE" id="PS00921">
    <property type="entry name" value="NITRIL_CHT_2"/>
    <property type="match status" value="1"/>
</dbReference>
<comment type="similarity">
    <text evidence="1">Belongs to the carbon-nitrogen hydrolase superfamily. Nitrilase family.</text>
</comment>
<organism evidence="6">
    <name type="scientific">Rhodococcus sp. NS1</name>
    <dbReference type="NCBI Taxonomy" id="402236"/>
    <lineage>
        <taxon>Bacteria</taxon>
        <taxon>Bacillati</taxon>
        <taxon>Actinomycetota</taxon>
        <taxon>Actinomycetes</taxon>
        <taxon>Mycobacteriales</taxon>
        <taxon>Nocardiaceae</taxon>
        <taxon>Rhodococcus</taxon>
    </lineage>
</organism>
<proteinExistence type="inferred from homology"/>
<feature type="active site" description="Proton acceptor" evidence="3">
    <location>
        <position position="94"/>
    </location>
</feature>
<evidence type="ECO:0000256" key="2">
    <source>
        <dbReference type="ARBA" id="ARBA00022801"/>
    </source>
</evidence>
<evidence type="ECO:0000256" key="3">
    <source>
        <dbReference type="PROSITE-ProRule" id="PRU10139"/>
    </source>
</evidence>
<accession>A0A097SPN7</accession>
<evidence type="ECO:0000256" key="1">
    <source>
        <dbReference type="ARBA" id="ARBA00008129"/>
    </source>
</evidence>
<gene>
    <name evidence="6" type="ORF">LRS1606.64</name>
</gene>
<dbReference type="PROSITE" id="PS50263">
    <property type="entry name" value="CN_HYDROLASE"/>
    <property type="match status" value="1"/>
</dbReference>
<sequence>MFVHTLSDLTRRTPVVTDRFSAPQITRRNFGITTPNIKEHRMSSTRELKYTGKVKVATVQAEPVILDADATIDKAIGYIEEASKNGAEFIAFPEVWIPGYPYWAWIGDVKWAVSEFIPKYHENSLTLGDDRMRRLQLAARQHNIAMVVGYSEKDGASRYLSQVFIDQNGDIVANRRKLKPTHVERTIYGEGNGTDFLTHDFGFGRVGGLNCWEHFQPLSKYMMYSLNEQIHVASWPAMFALTPDVHQLSVEANDTVTRSYAIEGQTFVLAATHVIGKATQDLFAGDDEAKRALLPLGQGWARIYGPDGKSLAEPLAENAEGLLYAELDLEQIIVAKAAADPAGHYSRPDVLSLKVDTRNHTPVQYVTEDGGSSLNSNSRVENYRLRQLADIEKYENADSATVPLDVTTPEKQSGDVNANGNAKVNTNPSAKAKA</sequence>
<evidence type="ECO:0000313" key="6">
    <source>
        <dbReference type="EMBL" id="AIU93498.1"/>
    </source>
</evidence>
<dbReference type="InterPro" id="IPR000132">
    <property type="entry name" value="Nitrilase/CN_hydratase_CS"/>
</dbReference>
<evidence type="ECO:0000256" key="4">
    <source>
        <dbReference type="SAM" id="MobiDB-lite"/>
    </source>
</evidence>
<dbReference type="PROSITE" id="PS00920">
    <property type="entry name" value="NITRIL_CHT_1"/>
    <property type="match status" value="1"/>
</dbReference>
<evidence type="ECO:0000259" key="5">
    <source>
        <dbReference type="PROSITE" id="PS50263"/>
    </source>
</evidence>
<dbReference type="SUPFAM" id="SSF56317">
    <property type="entry name" value="Carbon-nitrogen hydrolase"/>
    <property type="match status" value="1"/>
</dbReference>
<feature type="region of interest" description="Disordered" evidence="4">
    <location>
        <begin position="397"/>
        <end position="434"/>
    </location>
</feature>
<dbReference type="InterPro" id="IPR044149">
    <property type="entry name" value="Nitrilases_CHs"/>
</dbReference>
<name>A0A097SPN7_9NOCA</name>
<dbReference type="PANTHER" id="PTHR46044">
    <property type="entry name" value="NITRILASE"/>
    <property type="match status" value="1"/>
</dbReference>
<dbReference type="Gene3D" id="3.60.110.10">
    <property type="entry name" value="Carbon-nitrogen hydrolase"/>
    <property type="match status" value="1"/>
</dbReference>
<dbReference type="Pfam" id="PF00795">
    <property type="entry name" value="CN_hydrolase"/>
    <property type="match status" value="1"/>
</dbReference>
<keyword evidence="2" id="KW-0378">Hydrolase</keyword>
<dbReference type="AlphaFoldDB" id="A0A097SPN7"/>
<dbReference type="PANTHER" id="PTHR46044:SF14">
    <property type="entry name" value="ARYLACETONITRILASE"/>
    <property type="match status" value="1"/>
</dbReference>
<protein>
    <recommendedName>
        <fullName evidence="5">CN hydrolase domain-containing protein</fullName>
    </recommendedName>
</protein>
<dbReference type="InterPro" id="IPR036526">
    <property type="entry name" value="C-N_Hydrolase_sf"/>
</dbReference>
<dbReference type="CDD" id="cd07564">
    <property type="entry name" value="nitrilases_CHs"/>
    <property type="match status" value="1"/>
</dbReference>
<reference evidence="6" key="1">
    <citation type="submission" date="2014-03" db="EMBL/GenBank/DDBJ databases">
        <authorList>
            <person name="Zhang G."/>
            <person name="Zhu L."/>
            <person name="Fang P."/>
        </authorList>
    </citation>
    <scope>NUCLEOTIDE SEQUENCE</scope>
    <source>
        <strain evidence="6">NS1</strain>
        <plasmid evidence="6">pNSL1</plasmid>
    </source>
</reference>
<feature type="domain" description="CN hydrolase" evidence="5">
    <location>
        <begin position="54"/>
        <end position="329"/>
    </location>
</feature>